<evidence type="ECO:0000256" key="1">
    <source>
        <dbReference type="SAM" id="SignalP"/>
    </source>
</evidence>
<reference evidence="2 3" key="1">
    <citation type="submission" date="2018-01" db="EMBL/GenBank/DDBJ databases">
        <title>Bacillales members from the olive rhizosphere are effective biological control agents against Verticillium dahliae.</title>
        <authorList>
            <person name="Gomez-Lama C."/>
            <person name="Legarda G."/>
            <person name="Ruano-Rosa D."/>
            <person name="Pizarro-Tobias P."/>
            <person name="Valverde-Corredor A."/>
            <person name="Niqui J.L."/>
            <person name="Trivino J.C."/>
            <person name="Roca A."/>
            <person name="Mercado-Blanco J."/>
        </authorList>
    </citation>
    <scope>NUCLEOTIDE SEQUENCE [LARGE SCALE GENOMIC DNA]</scope>
    <source>
        <strain evidence="2 3">PIC167</strain>
    </source>
</reference>
<accession>A0A4U2PRG4</accession>
<dbReference type="Proteomes" id="UP000308114">
    <property type="component" value="Unassembled WGS sequence"/>
</dbReference>
<feature type="chain" id="PRO_5020859960" evidence="1">
    <location>
        <begin position="25"/>
        <end position="124"/>
    </location>
</feature>
<keyword evidence="1" id="KW-0732">Signal</keyword>
<proteinExistence type="predicted"/>
<feature type="signal peptide" evidence="1">
    <location>
        <begin position="1"/>
        <end position="24"/>
    </location>
</feature>
<dbReference type="EMBL" id="PNXQ01000016">
    <property type="protein sequence ID" value="TKH41895.1"/>
    <property type="molecule type" value="Genomic_DNA"/>
</dbReference>
<protein>
    <submittedName>
        <fullName evidence="2">Uncharacterized protein</fullName>
    </submittedName>
</protein>
<dbReference type="RefSeq" id="WP_137063541.1">
    <property type="nucleotide sequence ID" value="NZ_PNXQ01000016.1"/>
</dbReference>
<evidence type="ECO:0000313" key="2">
    <source>
        <dbReference type="EMBL" id="TKH41895.1"/>
    </source>
</evidence>
<gene>
    <name evidence="2" type="ORF">C1I60_21540</name>
</gene>
<sequence length="124" mass="13496">MKKKIFSLSLVAILSIVGISSVYAAESWAYISPSKLTDTTTAINGKNQYGRFGLEVTKGSAKATLFESCNGNSFKNAHSIDIYTTTKKASFQDYWMSNSCKYYVGINGESGTEVGVAYLKDTTN</sequence>
<comment type="caution">
    <text evidence="2">The sequence shown here is derived from an EMBL/GenBank/DDBJ whole genome shotgun (WGS) entry which is preliminary data.</text>
</comment>
<name>A0A4U2PRG4_9BACL</name>
<evidence type="ECO:0000313" key="3">
    <source>
        <dbReference type="Proteomes" id="UP000308114"/>
    </source>
</evidence>
<organism evidence="2 3">
    <name type="scientific">Paenibacillus terrae</name>
    <dbReference type="NCBI Taxonomy" id="159743"/>
    <lineage>
        <taxon>Bacteria</taxon>
        <taxon>Bacillati</taxon>
        <taxon>Bacillota</taxon>
        <taxon>Bacilli</taxon>
        <taxon>Bacillales</taxon>
        <taxon>Paenibacillaceae</taxon>
        <taxon>Paenibacillus</taxon>
    </lineage>
</organism>
<dbReference type="AlphaFoldDB" id="A0A4U2PRG4"/>